<dbReference type="PANTHER" id="PTHR28004:SF2">
    <property type="entry name" value="D-SERINE DEHYDRATASE"/>
    <property type="match status" value="1"/>
</dbReference>
<gene>
    <name evidence="2" type="ORF">SAMN05216296_1640</name>
</gene>
<name>A0A1H2FKA1_9PSED</name>
<dbReference type="Pfam" id="PF01168">
    <property type="entry name" value="Ala_racemase_N"/>
    <property type="match status" value="1"/>
</dbReference>
<reference evidence="3" key="1">
    <citation type="submission" date="2016-10" db="EMBL/GenBank/DDBJ databases">
        <authorList>
            <person name="Varghese N."/>
            <person name="Submissions S."/>
        </authorList>
    </citation>
    <scope>NUCLEOTIDE SEQUENCE [LARGE SCALE GENOMIC DNA]</scope>
    <source>
        <strain evidence="3">DSM 17875</strain>
    </source>
</reference>
<evidence type="ECO:0000313" key="3">
    <source>
        <dbReference type="Proteomes" id="UP000243232"/>
    </source>
</evidence>
<evidence type="ECO:0000313" key="2">
    <source>
        <dbReference type="EMBL" id="SDU07776.1"/>
    </source>
</evidence>
<sequence length="422" mass="46521">MVSRRSFLLGGAALATTAVIARPDDQGGQYDAYFARLNQTLRDNGIDHPVLLIDLDRLDRNIDRVVKSAAIAPAKTYRVVVKSVPSPALVDYIAERANTRALMCFHRPFIEAMAALRPQSDILLGKPMPISAARHFYANHQGPFDPATQLQWLIDTEARLAQYLALARELGIRLRINLEIDVGLRRGGFGSPEALQGVLTTISAHPEHLQFAGFMGYDAHLMGLPGFLAKRELPQVKARYAACKDYLQQRFPQLLNDKLCFNGAGSPTFRYYDGDPLINDISAGSCLMKPTHYDLPILEDFEPSAFIASPVLKRLQGGRVPALGWAAPLIRAWDPNQAQIYFAYSGNWLAETDSPPGLQPNGMYISSNQQGYNASDSVTIGVDDFIFLRPTQSEAVLLQFGDLVAVRGDQIVARWPVLPAST</sequence>
<dbReference type="InterPro" id="IPR051466">
    <property type="entry name" value="D-amino_acid_metab_enzyme"/>
</dbReference>
<dbReference type="GO" id="GO:0036088">
    <property type="term" value="P:D-serine catabolic process"/>
    <property type="evidence" value="ECO:0007669"/>
    <property type="project" value="TreeGrafter"/>
</dbReference>
<dbReference type="STRING" id="364197.SAMN05216296_1640"/>
<dbReference type="RefSeq" id="WP_090194059.1">
    <property type="nucleotide sequence ID" value="NZ_LT629785.1"/>
</dbReference>
<dbReference type="PANTHER" id="PTHR28004">
    <property type="entry name" value="ZGC:162816-RELATED"/>
    <property type="match status" value="1"/>
</dbReference>
<dbReference type="InterPro" id="IPR001608">
    <property type="entry name" value="Ala_racemase_N"/>
</dbReference>
<dbReference type="EMBL" id="LT629785">
    <property type="protein sequence ID" value="SDU07776.1"/>
    <property type="molecule type" value="Genomic_DNA"/>
</dbReference>
<dbReference type="Gene3D" id="3.20.20.10">
    <property type="entry name" value="Alanine racemase"/>
    <property type="match status" value="1"/>
</dbReference>
<feature type="domain" description="Alanine racemase N-terminal" evidence="1">
    <location>
        <begin position="53"/>
        <end position="272"/>
    </location>
</feature>
<evidence type="ECO:0000259" key="1">
    <source>
        <dbReference type="Pfam" id="PF01168"/>
    </source>
</evidence>
<organism evidence="2 3">
    <name type="scientific">Pseudomonas pohangensis</name>
    <dbReference type="NCBI Taxonomy" id="364197"/>
    <lineage>
        <taxon>Bacteria</taxon>
        <taxon>Pseudomonadati</taxon>
        <taxon>Pseudomonadota</taxon>
        <taxon>Gammaproteobacteria</taxon>
        <taxon>Pseudomonadales</taxon>
        <taxon>Pseudomonadaceae</taxon>
        <taxon>Pseudomonas</taxon>
    </lineage>
</organism>
<dbReference type="AlphaFoldDB" id="A0A1H2FKA1"/>
<protein>
    <submittedName>
        <fullName evidence="2">D-serine deaminase, pyridoxal phosphate-dependent</fullName>
    </submittedName>
</protein>
<dbReference type="OrthoDB" id="339576at2"/>
<dbReference type="SUPFAM" id="SSF51419">
    <property type="entry name" value="PLP-binding barrel"/>
    <property type="match status" value="1"/>
</dbReference>
<dbReference type="Proteomes" id="UP000243232">
    <property type="component" value="Chromosome I"/>
</dbReference>
<dbReference type="GO" id="GO:0008721">
    <property type="term" value="F:D-serine ammonia-lyase activity"/>
    <property type="evidence" value="ECO:0007669"/>
    <property type="project" value="TreeGrafter"/>
</dbReference>
<accession>A0A1H2FKA1</accession>
<dbReference type="InterPro" id="IPR029066">
    <property type="entry name" value="PLP-binding_barrel"/>
</dbReference>
<proteinExistence type="predicted"/>
<keyword evidence="3" id="KW-1185">Reference proteome</keyword>